<accession>A0A381NRT3</accession>
<sequence length="122" mass="13673">VSLSSAWSISRSVNPPRMVYLDFPLGHTAGRAHDVQSQRAVVVAALRLLEESRQPGSTTKLRQRWSEDDAWKDGVMRPKLNVDRGGGFDDDRVERFATPQYQESEDAALVTGNCPTCVWLEE</sequence>
<organism evidence="1">
    <name type="scientific">marine metagenome</name>
    <dbReference type="NCBI Taxonomy" id="408172"/>
    <lineage>
        <taxon>unclassified sequences</taxon>
        <taxon>metagenomes</taxon>
        <taxon>ecological metagenomes</taxon>
    </lineage>
</organism>
<gene>
    <name evidence="1" type="ORF">METZ01_LOCUS10156</name>
</gene>
<dbReference type="EMBL" id="UINC01000554">
    <property type="protein sequence ID" value="SUZ57302.1"/>
    <property type="molecule type" value="Genomic_DNA"/>
</dbReference>
<proteinExistence type="predicted"/>
<dbReference type="AlphaFoldDB" id="A0A381NRT3"/>
<protein>
    <submittedName>
        <fullName evidence="1">Uncharacterized protein</fullName>
    </submittedName>
</protein>
<name>A0A381NRT3_9ZZZZ</name>
<evidence type="ECO:0000313" key="1">
    <source>
        <dbReference type="EMBL" id="SUZ57302.1"/>
    </source>
</evidence>
<feature type="non-terminal residue" evidence="1">
    <location>
        <position position="1"/>
    </location>
</feature>
<reference evidence="1" key="1">
    <citation type="submission" date="2018-05" db="EMBL/GenBank/DDBJ databases">
        <authorList>
            <person name="Lanie J.A."/>
            <person name="Ng W.-L."/>
            <person name="Kazmierczak K.M."/>
            <person name="Andrzejewski T.M."/>
            <person name="Davidsen T.M."/>
            <person name="Wayne K.J."/>
            <person name="Tettelin H."/>
            <person name="Glass J.I."/>
            <person name="Rusch D."/>
            <person name="Podicherti R."/>
            <person name="Tsui H.-C.T."/>
            <person name="Winkler M.E."/>
        </authorList>
    </citation>
    <scope>NUCLEOTIDE SEQUENCE</scope>
</reference>